<keyword evidence="5" id="KW-0862">Zinc</keyword>
<dbReference type="InterPro" id="IPR003316">
    <property type="entry name" value="E2F_WHTH_DNA-bd_dom"/>
</dbReference>
<evidence type="ECO:0000256" key="11">
    <source>
        <dbReference type="RuleBase" id="RU003796"/>
    </source>
</evidence>
<dbReference type="GO" id="GO:0046983">
    <property type="term" value="F:protein dimerization activity"/>
    <property type="evidence" value="ECO:0007669"/>
    <property type="project" value="InterPro"/>
</dbReference>
<dbReference type="AlphaFoldDB" id="A0AAV1PY40"/>
<evidence type="ECO:0000256" key="2">
    <source>
        <dbReference type="ARBA" id="ARBA00010940"/>
    </source>
</evidence>
<dbReference type="SUPFAM" id="SSF57716">
    <property type="entry name" value="Glucocorticoid receptor-like (DNA-binding domain)"/>
    <property type="match status" value="1"/>
</dbReference>
<dbReference type="FunFam" id="1.10.10.10:FF:000458">
    <property type="entry name" value="E2F-like (Mammalian transcription factor)"/>
    <property type="match status" value="1"/>
</dbReference>
<dbReference type="PANTHER" id="PTHR12081">
    <property type="entry name" value="TRANSCRIPTION FACTOR E2F"/>
    <property type="match status" value="1"/>
</dbReference>
<gene>
    <name evidence="14" type="ORF">FSCOSCO3_A002507</name>
</gene>
<evidence type="ECO:0000256" key="9">
    <source>
        <dbReference type="ARBA" id="ARBA00023242"/>
    </source>
</evidence>
<keyword evidence="9 11" id="KW-0539">Nucleus</keyword>
<dbReference type="Pfam" id="PF16421">
    <property type="entry name" value="E2F_CC-MB"/>
    <property type="match status" value="1"/>
</dbReference>
<dbReference type="InterPro" id="IPR036390">
    <property type="entry name" value="WH_DNA-bd_sf"/>
</dbReference>
<feature type="domain" description="THAP-type" evidence="13">
    <location>
        <begin position="1"/>
        <end position="84"/>
    </location>
</feature>
<evidence type="ECO:0000256" key="6">
    <source>
        <dbReference type="ARBA" id="ARBA00023015"/>
    </source>
</evidence>
<dbReference type="InterPro" id="IPR036388">
    <property type="entry name" value="WH-like_DNA-bd_sf"/>
</dbReference>
<evidence type="ECO:0000256" key="8">
    <source>
        <dbReference type="ARBA" id="ARBA00023163"/>
    </source>
</evidence>
<dbReference type="SMART" id="SM00980">
    <property type="entry name" value="THAP"/>
    <property type="match status" value="1"/>
</dbReference>
<dbReference type="GO" id="GO:0008270">
    <property type="term" value="F:zinc ion binding"/>
    <property type="evidence" value="ECO:0007669"/>
    <property type="project" value="UniProtKB-KW"/>
</dbReference>
<organism evidence="14 15">
    <name type="scientific">Scomber scombrus</name>
    <name type="common">Atlantic mackerel</name>
    <name type="synonym">Scomber vernalis</name>
    <dbReference type="NCBI Taxonomy" id="13677"/>
    <lineage>
        <taxon>Eukaryota</taxon>
        <taxon>Metazoa</taxon>
        <taxon>Chordata</taxon>
        <taxon>Craniata</taxon>
        <taxon>Vertebrata</taxon>
        <taxon>Euteleostomi</taxon>
        <taxon>Actinopterygii</taxon>
        <taxon>Neopterygii</taxon>
        <taxon>Teleostei</taxon>
        <taxon>Neoteleostei</taxon>
        <taxon>Acanthomorphata</taxon>
        <taxon>Pelagiaria</taxon>
        <taxon>Scombriformes</taxon>
        <taxon>Scombridae</taxon>
        <taxon>Scomber</taxon>
    </lineage>
</organism>
<dbReference type="Pfam" id="PF05485">
    <property type="entry name" value="THAP"/>
    <property type="match status" value="1"/>
</dbReference>
<keyword evidence="6 11" id="KW-0805">Transcription regulation</keyword>
<name>A0AAV1PY40_SCOSC</name>
<dbReference type="SUPFAM" id="SSF46785">
    <property type="entry name" value="Winged helix' DNA-binding domain"/>
    <property type="match status" value="1"/>
</dbReference>
<dbReference type="GO" id="GO:0000981">
    <property type="term" value="F:DNA-binding transcription factor activity, RNA polymerase II-specific"/>
    <property type="evidence" value="ECO:0007669"/>
    <property type="project" value="TreeGrafter"/>
</dbReference>
<evidence type="ECO:0000256" key="5">
    <source>
        <dbReference type="ARBA" id="ARBA00022833"/>
    </source>
</evidence>
<comment type="similarity">
    <text evidence="2 11">Belongs to the E2F/DP family.</text>
</comment>
<dbReference type="Proteomes" id="UP001314229">
    <property type="component" value="Unassembled WGS sequence"/>
</dbReference>
<dbReference type="InterPro" id="IPR006612">
    <property type="entry name" value="THAP_Znf"/>
</dbReference>
<dbReference type="InterPro" id="IPR032198">
    <property type="entry name" value="E2F_CC-MB"/>
</dbReference>
<comment type="caution">
    <text evidence="14">The sequence shown here is derived from an EMBL/GenBank/DDBJ whole genome shotgun (WGS) entry which is preliminary data.</text>
</comment>
<accession>A0AAV1PY40</accession>
<dbReference type="PROSITE" id="PS50950">
    <property type="entry name" value="ZF_THAP"/>
    <property type="match status" value="1"/>
</dbReference>
<keyword evidence="3" id="KW-0479">Metal-binding</keyword>
<evidence type="ECO:0000313" key="14">
    <source>
        <dbReference type="EMBL" id="CAK6976887.1"/>
    </source>
</evidence>
<comment type="subcellular location">
    <subcellularLocation>
        <location evidence="1 11">Nucleus</location>
    </subcellularLocation>
</comment>
<dbReference type="SUPFAM" id="SSF144074">
    <property type="entry name" value="E2F-DP heterodimerization region"/>
    <property type="match status" value="1"/>
</dbReference>
<dbReference type="SMART" id="SM01372">
    <property type="entry name" value="E2F_TDP"/>
    <property type="match status" value="1"/>
</dbReference>
<dbReference type="InterPro" id="IPR015633">
    <property type="entry name" value="E2F"/>
</dbReference>
<dbReference type="Pfam" id="PF02319">
    <property type="entry name" value="WHD_E2F_TDP"/>
    <property type="match status" value="1"/>
</dbReference>
<evidence type="ECO:0000256" key="10">
    <source>
        <dbReference type="PROSITE-ProRule" id="PRU00309"/>
    </source>
</evidence>
<feature type="compositionally biased region" description="Acidic residues" evidence="12">
    <location>
        <begin position="113"/>
        <end position="122"/>
    </location>
</feature>
<dbReference type="GO" id="GO:0000978">
    <property type="term" value="F:RNA polymerase II cis-regulatory region sequence-specific DNA binding"/>
    <property type="evidence" value="ECO:0007669"/>
    <property type="project" value="InterPro"/>
</dbReference>
<keyword evidence="8 11" id="KW-0804">Transcription</keyword>
<dbReference type="GO" id="GO:0090575">
    <property type="term" value="C:RNA polymerase II transcription regulator complex"/>
    <property type="evidence" value="ECO:0007669"/>
    <property type="project" value="TreeGrafter"/>
</dbReference>
<evidence type="ECO:0000256" key="7">
    <source>
        <dbReference type="ARBA" id="ARBA00023125"/>
    </source>
</evidence>
<dbReference type="Gene3D" id="1.10.10.10">
    <property type="entry name" value="Winged helix-like DNA-binding domain superfamily/Winged helix DNA-binding domain"/>
    <property type="match status" value="1"/>
</dbReference>
<dbReference type="Gene3D" id="6.10.250.540">
    <property type="match status" value="1"/>
</dbReference>
<dbReference type="CDD" id="cd14660">
    <property type="entry name" value="E2F_DD"/>
    <property type="match status" value="1"/>
</dbReference>
<evidence type="ECO:0000259" key="13">
    <source>
        <dbReference type="PROSITE" id="PS50950"/>
    </source>
</evidence>
<evidence type="ECO:0000313" key="15">
    <source>
        <dbReference type="Proteomes" id="UP001314229"/>
    </source>
</evidence>
<evidence type="ECO:0000256" key="1">
    <source>
        <dbReference type="ARBA" id="ARBA00004123"/>
    </source>
</evidence>
<dbReference type="SMART" id="SM00692">
    <property type="entry name" value="DM3"/>
    <property type="match status" value="1"/>
</dbReference>
<feature type="region of interest" description="Disordered" evidence="12">
    <location>
        <begin position="87"/>
        <end position="147"/>
    </location>
</feature>
<dbReference type="PANTHER" id="PTHR12081:SF19">
    <property type="entry name" value="TRANSCRIPTION FACTOR E2F6"/>
    <property type="match status" value="1"/>
</dbReference>
<keyword evidence="7 10" id="KW-0238">DNA-binding</keyword>
<protein>
    <submittedName>
        <fullName evidence="14">Transcription factor E2F6</fullName>
    </submittedName>
</protein>
<evidence type="ECO:0000256" key="12">
    <source>
        <dbReference type="SAM" id="MobiDB-lite"/>
    </source>
</evidence>
<dbReference type="InterPro" id="IPR037241">
    <property type="entry name" value="E2F-DP_heterodim"/>
</dbReference>
<feature type="compositionally biased region" description="Pro residues" evidence="12">
    <location>
        <begin position="128"/>
        <end position="145"/>
    </location>
</feature>
<reference evidence="14 15" key="1">
    <citation type="submission" date="2024-01" db="EMBL/GenBank/DDBJ databases">
        <authorList>
            <person name="Alioto T."/>
            <person name="Alioto T."/>
            <person name="Gomez Garrido J."/>
        </authorList>
    </citation>
    <scope>NUCLEOTIDE SEQUENCE [LARGE SCALE GENOMIC DNA]</scope>
</reference>
<dbReference type="EMBL" id="CAWUFR010000373">
    <property type="protein sequence ID" value="CAK6976887.1"/>
    <property type="molecule type" value="Genomic_DNA"/>
</dbReference>
<keyword evidence="4 10" id="KW-0863">Zinc-finger</keyword>
<keyword evidence="15" id="KW-1185">Reference proteome</keyword>
<proteinExistence type="inferred from homology"/>
<evidence type="ECO:0000256" key="3">
    <source>
        <dbReference type="ARBA" id="ARBA00022723"/>
    </source>
</evidence>
<evidence type="ECO:0000256" key="4">
    <source>
        <dbReference type="ARBA" id="ARBA00022771"/>
    </source>
</evidence>
<sequence>MVKCVVSGCPSRLQSAANRGILSRPAKRFFNFPKDPARVKVWLAALRETDKQDSTDQHLICEDHFLPEDVSQNGVNSDAIPIMPPYLDGPMGMGGSWGGDSSEGEDQWATGGCDDEEDEGGDDAPVYVEPPAPEPEPEPEPPAPKPSKQVTLTLACVVSYSDVSLGLLARRFLELLLAAPDGTVDLRQVVSSLQTRERRVYDITNVLTGISLIEKQSPCMFKWIGRSPISSFLWNNPQRLQKEMDNLKLVEDTLDGLIKSCAQQLFDMTDNTANSPYPFTSEVFFNLSCTSAYVTYEDVRRLSAFKDQTLFVVKAPEETKLEVPPPTEDCIQVRLKGGRGPIKVLTCDMGSGGNIGAAERRGCFLRLEQSRIKTSVLHTESSNPQSTMQSS</sequence>